<keyword evidence="1" id="KW-0812">Transmembrane</keyword>
<feature type="non-terminal residue" evidence="2">
    <location>
        <position position="1"/>
    </location>
</feature>
<evidence type="ECO:0000313" key="3">
    <source>
        <dbReference type="Proteomes" id="UP000471082"/>
    </source>
</evidence>
<keyword evidence="1" id="KW-1133">Transmembrane helix</keyword>
<name>A0A7X5SBH3_XANPE</name>
<dbReference type="PANTHER" id="PTHR34289">
    <property type="entry name" value="PROTEIN, PUTATIVE (DUF819)-RELATED"/>
    <property type="match status" value="1"/>
</dbReference>
<dbReference type="Pfam" id="PF05684">
    <property type="entry name" value="DUF819"/>
    <property type="match status" value="1"/>
</dbReference>
<proteinExistence type="predicted"/>
<dbReference type="AlphaFoldDB" id="A0A7X5SBH3"/>
<reference evidence="2 3" key="1">
    <citation type="submission" date="2019-11" db="EMBL/GenBank/DDBJ databases">
        <title>Genome-resolved metagenomics to study the prevalence of co-infection and intraspecific heterogeneity among plant pathogen metapopulations.</title>
        <authorList>
            <person name="Newberry E."/>
            <person name="Bhandari R."/>
            <person name="Kemble J."/>
            <person name="Sikora E."/>
            <person name="Potnis N."/>
        </authorList>
    </citation>
    <scope>NUCLEOTIDE SEQUENCE [LARGE SCALE GENOMIC DNA]</scope>
    <source>
        <strain evidence="2">Xp_Tom_Tuscaloosa_18b</strain>
    </source>
</reference>
<dbReference type="Proteomes" id="UP000471082">
    <property type="component" value="Unassembled WGS sequence"/>
</dbReference>
<accession>A0A7X5SBH3</accession>
<feature type="transmembrane region" description="Helical" evidence="1">
    <location>
        <begin position="48"/>
        <end position="68"/>
    </location>
</feature>
<dbReference type="PANTHER" id="PTHR34289:SF8">
    <property type="entry name" value="DUF819 DOMAIN-CONTAINING PROTEIN"/>
    <property type="match status" value="1"/>
</dbReference>
<protein>
    <submittedName>
        <fullName evidence="2">DUF819 family protein</fullName>
    </submittedName>
</protein>
<sequence>SIDLRAILGLGPKLVAMYLGASLSIMLGAVVAFWVMGWVHPATVAGDTWAGMAALAGSWIGGGANMLAMREVFDVDATTFGQFAVVDVGVGYVWMAALIFLAGRARSIDARSGADTRALDALQERMARFQAEHARIPSLADLMVIVAVAFGGVGLAHALA</sequence>
<comment type="caution">
    <text evidence="2">The sequence shown here is derived from an EMBL/GenBank/DDBJ whole genome shotgun (WGS) entry which is preliminary data.</text>
</comment>
<dbReference type="InterPro" id="IPR008537">
    <property type="entry name" value="DUF819"/>
</dbReference>
<gene>
    <name evidence="2" type="ORF">G3W61_26945</name>
</gene>
<keyword evidence="1" id="KW-0472">Membrane</keyword>
<feature type="transmembrane region" description="Helical" evidence="1">
    <location>
        <begin position="138"/>
        <end position="159"/>
    </location>
</feature>
<organism evidence="2 3">
    <name type="scientific">Xanthomonas perforans</name>
    <dbReference type="NCBI Taxonomy" id="442694"/>
    <lineage>
        <taxon>Bacteria</taxon>
        <taxon>Pseudomonadati</taxon>
        <taxon>Pseudomonadota</taxon>
        <taxon>Gammaproteobacteria</taxon>
        <taxon>Lysobacterales</taxon>
        <taxon>Lysobacteraceae</taxon>
        <taxon>Xanthomonas</taxon>
    </lineage>
</organism>
<evidence type="ECO:0000256" key="1">
    <source>
        <dbReference type="SAM" id="Phobius"/>
    </source>
</evidence>
<feature type="transmembrane region" description="Helical" evidence="1">
    <location>
        <begin position="15"/>
        <end position="36"/>
    </location>
</feature>
<feature type="transmembrane region" description="Helical" evidence="1">
    <location>
        <begin position="80"/>
        <end position="102"/>
    </location>
</feature>
<evidence type="ECO:0000313" key="2">
    <source>
        <dbReference type="EMBL" id="NEL79866.1"/>
    </source>
</evidence>
<dbReference type="EMBL" id="JAAGYU010001028">
    <property type="protein sequence ID" value="NEL79866.1"/>
    <property type="molecule type" value="Genomic_DNA"/>
</dbReference>
<feature type="non-terminal residue" evidence="2">
    <location>
        <position position="160"/>
    </location>
</feature>